<dbReference type="InterPro" id="IPR048279">
    <property type="entry name" value="MdtK-like"/>
</dbReference>
<dbReference type="InterPro" id="IPR045070">
    <property type="entry name" value="MATE_MepA-like"/>
</dbReference>
<evidence type="ECO:0000313" key="12">
    <source>
        <dbReference type="Proteomes" id="UP001255185"/>
    </source>
</evidence>
<keyword evidence="7 10" id="KW-1133">Transmembrane helix</keyword>
<evidence type="ECO:0000256" key="8">
    <source>
        <dbReference type="ARBA" id="ARBA00023136"/>
    </source>
</evidence>
<feature type="transmembrane region" description="Helical" evidence="10">
    <location>
        <begin position="91"/>
        <end position="117"/>
    </location>
</feature>
<evidence type="ECO:0000256" key="10">
    <source>
        <dbReference type="SAM" id="Phobius"/>
    </source>
</evidence>
<evidence type="ECO:0000256" key="1">
    <source>
        <dbReference type="ARBA" id="ARBA00004651"/>
    </source>
</evidence>
<feature type="transmembrane region" description="Helical" evidence="10">
    <location>
        <begin position="137"/>
        <end position="154"/>
    </location>
</feature>
<evidence type="ECO:0000313" key="11">
    <source>
        <dbReference type="EMBL" id="MDR6969032.1"/>
    </source>
</evidence>
<comment type="similarity">
    <text evidence="2">Belongs to the multi antimicrobial extrusion (MATE) (TC 2.A.66.1) family. MepA subfamily.</text>
</comment>
<evidence type="ECO:0000256" key="7">
    <source>
        <dbReference type="ARBA" id="ARBA00022989"/>
    </source>
</evidence>
<proteinExistence type="inferred from homology"/>
<evidence type="ECO:0000256" key="2">
    <source>
        <dbReference type="ARBA" id="ARBA00008417"/>
    </source>
</evidence>
<feature type="transmembrane region" description="Helical" evidence="10">
    <location>
        <begin position="272"/>
        <end position="297"/>
    </location>
</feature>
<reference evidence="11 12" key="1">
    <citation type="submission" date="2023-07" db="EMBL/GenBank/DDBJ databases">
        <title>Sorghum-associated microbial communities from plants grown in Nebraska, USA.</title>
        <authorList>
            <person name="Schachtman D."/>
        </authorList>
    </citation>
    <scope>NUCLEOTIDE SEQUENCE [LARGE SCALE GENOMIC DNA]</scope>
    <source>
        <strain evidence="11 12">3773</strain>
    </source>
</reference>
<sequence length="453" mass="49734">MAVSSEELGKKDIKKLLVQQAVPSSIGILFMSVNILVDTIFVGQWIGSLAIAAVTVVLPITFFISSLGMAIGVGGGSVLSRALGSNDKEKALFTFANQIMMTFLLASVFVIFGLFFSDEMLTLFGAKGNIVAPAKEFFLPIIISVPFLALCMMGNNIIRAEGKAKYAMFAMIIPAFVNIILDIIFIKMMNMGMLGAALATAISYFTCFVFVLWFFVYKSELRLEIRHFKFQIPLIKEITELSFVTFSRQGVVSVLSIILNHTLYTYGGEHSIAVYGIISRMLMFALFPILGITQGFLPIAGFNYGAKNFDRVKESVNVSIKYAALLATVIFVVILILAKPIVAVFTNDPEVIAETPNALRWVFAASPIIAIQLIGAAYFQAAGKAKKALFLTLTKQGFFLIPLVLILPHFFGIFGVWVAFPIADILSTIITAYFLKKEMNTVLIQKNGIDNTF</sequence>
<comment type="subcellular location">
    <subcellularLocation>
        <location evidence="1">Cell membrane</location>
        <topology evidence="1">Multi-pass membrane protein</topology>
    </subcellularLocation>
</comment>
<dbReference type="Pfam" id="PF01554">
    <property type="entry name" value="MatE"/>
    <property type="match status" value="2"/>
</dbReference>
<dbReference type="InterPro" id="IPR051327">
    <property type="entry name" value="MATE_MepA_subfamily"/>
</dbReference>
<comment type="caution">
    <text evidence="11">The sequence shown here is derived from an EMBL/GenBank/DDBJ whole genome shotgun (WGS) entry which is preliminary data.</text>
</comment>
<dbReference type="PANTHER" id="PTHR43823">
    <property type="entry name" value="SPORULATION PROTEIN YKVU"/>
    <property type="match status" value="1"/>
</dbReference>
<evidence type="ECO:0000256" key="6">
    <source>
        <dbReference type="ARBA" id="ARBA00022692"/>
    </source>
</evidence>
<feature type="transmembrane region" description="Helical" evidence="10">
    <location>
        <begin position="318"/>
        <end position="338"/>
    </location>
</feature>
<keyword evidence="12" id="KW-1185">Reference proteome</keyword>
<evidence type="ECO:0000256" key="3">
    <source>
        <dbReference type="ARBA" id="ARBA00022106"/>
    </source>
</evidence>
<gene>
    <name evidence="11" type="ORF">J2X31_003058</name>
</gene>
<feature type="transmembrane region" description="Helical" evidence="10">
    <location>
        <begin position="21"/>
        <end position="43"/>
    </location>
</feature>
<dbReference type="Proteomes" id="UP001255185">
    <property type="component" value="Unassembled WGS sequence"/>
</dbReference>
<feature type="transmembrane region" description="Helical" evidence="10">
    <location>
        <begin position="413"/>
        <end position="435"/>
    </location>
</feature>
<dbReference type="RefSeq" id="WP_310027734.1">
    <property type="nucleotide sequence ID" value="NZ_JAVDVI010000015.1"/>
</dbReference>
<dbReference type="PIRSF" id="PIRSF006603">
    <property type="entry name" value="DinF"/>
    <property type="match status" value="1"/>
</dbReference>
<name>A0ABU1TT85_9FLAO</name>
<keyword evidence="6 10" id="KW-0812">Transmembrane</keyword>
<protein>
    <recommendedName>
        <fullName evidence="3">Multidrug export protein MepA</fullName>
    </recommendedName>
</protein>
<feature type="transmembrane region" description="Helical" evidence="10">
    <location>
        <begin position="358"/>
        <end position="379"/>
    </location>
</feature>
<feature type="transmembrane region" description="Helical" evidence="10">
    <location>
        <begin position="166"/>
        <end position="186"/>
    </location>
</feature>
<accession>A0ABU1TT85</accession>
<keyword evidence="8 10" id="KW-0472">Membrane</keyword>
<feature type="transmembrane region" description="Helical" evidence="10">
    <location>
        <begin position="388"/>
        <end position="407"/>
    </location>
</feature>
<dbReference type="CDD" id="cd13143">
    <property type="entry name" value="MATE_MepA_like"/>
    <property type="match status" value="1"/>
</dbReference>
<feature type="transmembrane region" description="Helical" evidence="10">
    <location>
        <begin position="238"/>
        <end position="260"/>
    </location>
</feature>
<dbReference type="NCBIfam" id="TIGR00797">
    <property type="entry name" value="matE"/>
    <property type="match status" value="1"/>
</dbReference>
<feature type="transmembrane region" description="Helical" evidence="10">
    <location>
        <begin position="192"/>
        <end position="217"/>
    </location>
</feature>
<feature type="transmembrane region" description="Helical" evidence="10">
    <location>
        <begin position="49"/>
        <end position="79"/>
    </location>
</feature>
<organism evidence="11 12">
    <name type="scientific">Flavobacterium arsenatis</name>
    <dbReference type="NCBI Taxonomy" id="1484332"/>
    <lineage>
        <taxon>Bacteria</taxon>
        <taxon>Pseudomonadati</taxon>
        <taxon>Bacteroidota</taxon>
        <taxon>Flavobacteriia</taxon>
        <taxon>Flavobacteriales</taxon>
        <taxon>Flavobacteriaceae</taxon>
        <taxon>Flavobacterium</taxon>
    </lineage>
</organism>
<keyword evidence="5" id="KW-1003">Cell membrane</keyword>
<keyword evidence="9" id="KW-0046">Antibiotic resistance</keyword>
<dbReference type="InterPro" id="IPR002528">
    <property type="entry name" value="MATE_fam"/>
</dbReference>
<dbReference type="PANTHER" id="PTHR43823:SF3">
    <property type="entry name" value="MULTIDRUG EXPORT PROTEIN MEPA"/>
    <property type="match status" value="1"/>
</dbReference>
<keyword evidence="4" id="KW-0813">Transport</keyword>
<evidence type="ECO:0000256" key="9">
    <source>
        <dbReference type="ARBA" id="ARBA00023251"/>
    </source>
</evidence>
<dbReference type="EMBL" id="JAVDVI010000015">
    <property type="protein sequence ID" value="MDR6969032.1"/>
    <property type="molecule type" value="Genomic_DNA"/>
</dbReference>
<evidence type="ECO:0000256" key="5">
    <source>
        <dbReference type="ARBA" id="ARBA00022475"/>
    </source>
</evidence>
<evidence type="ECO:0000256" key="4">
    <source>
        <dbReference type="ARBA" id="ARBA00022448"/>
    </source>
</evidence>